<dbReference type="GeneID" id="87808389"/>
<dbReference type="RefSeq" id="XP_062627668.1">
    <property type="nucleotide sequence ID" value="XM_062771684.1"/>
</dbReference>
<name>A0AAF0YBG9_9TREE</name>
<accession>A0AAF0YBG9</accession>
<sequence>MPTSTLSSTDPLTLGEDVFVLIATRFNTVDLVSASQVSVDWRTELLNTPTLWRRACLASGADEDDVRVTAPTCEEAVPGLHRWHQIALAHARTECNWTAGRFATTKHTLKFDHPLQNFSCDSRAGVIAVNADGNNDSLLLDRRSLAHVVCDGHAAHIVQDVEDGPRSIRVCRIVRGAGLAAVGTVPACPDERHSDWNLETRVDERGTSRLAVVVHRQGEQLEISVHDAPWDAEGVQLRPQPTDRPAFDVVSPAAYHQLTVQFVPVLDDTCYVFLQGFRAYLYNRHDEAAPLTTWPQLELPSGTLAPHATALAYRLRLPPLDDEFVTFSHANAWVPKVEHVTSTGMLPRNEGFRDAFEVPPKWISGPIRWYVCIDQTQLTRRSCYNDHDLFAIAHDTNLLILRDFRRVFRQCVRLHPAERAAYLGQHTVVLNFDAGISGLRALRDRFVVTTVSYSQDTLDPQTWDLWVLDSRNLPTLPLAPDAPRPALPALALRRAIPPVDGTDLNDFNSAWRVYSDTLFDSRAIYLLAERNDTIVAYEFDK</sequence>
<proteinExistence type="predicted"/>
<dbReference type="AlphaFoldDB" id="A0AAF0YBG9"/>
<dbReference type="Proteomes" id="UP000827549">
    <property type="component" value="Chromosome 3"/>
</dbReference>
<dbReference type="InterPro" id="IPR036047">
    <property type="entry name" value="F-box-like_dom_sf"/>
</dbReference>
<evidence type="ECO:0008006" key="3">
    <source>
        <dbReference type="Google" id="ProtNLM"/>
    </source>
</evidence>
<dbReference type="EMBL" id="CP086716">
    <property type="protein sequence ID" value="WOO81636.1"/>
    <property type="molecule type" value="Genomic_DNA"/>
</dbReference>
<protein>
    <recommendedName>
        <fullName evidence="3">F-box domain-containing protein</fullName>
    </recommendedName>
</protein>
<keyword evidence="2" id="KW-1185">Reference proteome</keyword>
<evidence type="ECO:0000313" key="1">
    <source>
        <dbReference type="EMBL" id="WOO81636.1"/>
    </source>
</evidence>
<organism evidence="1 2">
    <name type="scientific">Vanrija pseudolonga</name>
    <dbReference type="NCBI Taxonomy" id="143232"/>
    <lineage>
        <taxon>Eukaryota</taxon>
        <taxon>Fungi</taxon>
        <taxon>Dikarya</taxon>
        <taxon>Basidiomycota</taxon>
        <taxon>Agaricomycotina</taxon>
        <taxon>Tremellomycetes</taxon>
        <taxon>Trichosporonales</taxon>
        <taxon>Trichosporonaceae</taxon>
        <taxon>Vanrija</taxon>
    </lineage>
</organism>
<reference evidence="1" key="1">
    <citation type="submission" date="2023-10" db="EMBL/GenBank/DDBJ databases">
        <authorList>
            <person name="Noh H."/>
        </authorList>
    </citation>
    <scope>NUCLEOTIDE SEQUENCE</scope>
    <source>
        <strain evidence="1">DUCC4014</strain>
    </source>
</reference>
<gene>
    <name evidence="1" type="ORF">LOC62_03G005159</name>
</gene>
<evidence type="ECO:0000313" key="2">
    <source>
        <dbReference type="Proteomes" id="UP000827549"/>
    </source>
</evidence>
<dbReference type="SUPFAM" id="SSF81383">
    <property type="entry name" value="F-box domain"/>
    <property type="match status" value="1"/>
</dbReference>
<dbReference type="Gene3D" id="1.20.1280.50">
    <property type="match status" value="1"/>
</dbReference>